<gene>
    <name evidence="1" type="ORF">ALP65_02870</name>
</gene>
<evidence type="ECO:0000313" key="2">
    <source>
        <dbReference type="Proteomes" id="UP000270834"/>
    </source>
</evidence>
<comment type="caution">
    <text evidence="1">The sequence shown here is derived from an EMBL/GenBank/DDBJ whole genome shotgun (WGS) entry which is preliminary data.</text>
</comment>
<dbReference type="AlphaFoldDB" id="A0A3M5EDY3"/>
<protein>
    <recommendedName>
        <fullName evidence="3">Alpha/beta hydrolase</fullName>
    </recommendedName>
</protein>
<dbReference type="SUPFAM" id="SSF53474">
    <property type="entry name" value="alpha/beta-Hydrolases"/>
    <property type="match status" value="1"/>
</dbReference>
<dbReference type="Gene3D" id="3.40.50.1820">
    <property type="entry name" value="alpha/beta hydrolase"/>
    <property type="match status" value="1"/>
</dbReference>
<dbReference type="PANTHER" id="PTHR43685">
    <property type="entry name" value="GLYCOSYLTRANSFERASE"/>
    <property type="match status" value="1"/>
</dbReference>
<sequence>MALERLEVDSVILQRQISEEQLRAISRMRSFNRAFRVYELDDYLPELPLKSLHRAEMPGDIRQILGRALGLADRFVVSTEPLAEAFRRMHGDIRVVPNRLPLPWWRDLSSRRRDAERPRVGWAGGIGHGGDLEVIAEVVRELADEVDWVFFGFCPDALRPYVREYHPGVEIERYPAYLASLDAIIGWGVQERLAEIACPTLVISADRDYTPVSLKQAYCERITDARLVVVEDSRHATPMDQPEIFNTTLLGFLADIDKTKEQPCSNVS</sequence>
<dbReference type="PANTHER" id="PTHR43685:SF2">
    <property type="entry name" value="GLYCOSYLTRANSFERASE 2-LIKE DOMAIN-CONTAINING PROTEIN"/>
    <property type="match status" value="1"/>
</dbReference>
<evidence type="ECO:0000313" key="1">
    <source>
        <dbReference type="EMBL" id="RMS60486.1"/>
    </source>
</evidence>
<organism evidence="1 2">
    <name type="scientific">Pseudomonas aeruginosa</name>
    <dbReference type="NCBI Taxonomy" id="287"/>
    <lineage>
        <taxon>Bacteria</taxon>
        <taxon>Pseudomonadati</taxon>
        <taxon>Pseudomonadota</taxon>
        <taxon>Gammaproteobacteria</taxon>
        <taxon>Pseudomonadales</taxon>
        <taxon>Pseudomonadaceae</taxon>
        <taxon>Pseudomonas</taxon>
    </lineage>
</organism>
<dbReference type="InterPro" id="IPR029058">
    <property type="entry name" value="AB_hydrolase_fold"/>
</dbReference>
<proteinExistence type="predicted"/>
<accession>A0A3M5EDY3</accession>
<dbReference type="GO" id="GO:0044010">
    <property type="term" value="P:single-species biofilm formation"/>
    <property type="evidence" value="ECO:0007669"/>
    <property type="project" value="TreeGrafter"/>
</dbReference>
<name>A0A3M5EDY3_PSEAI</name>
<reference evidence="1 2" key="1">
    <citation type="submission" date="2018-08" db="EMBL/GenBank/DDBJ databases">
        <title>Recombination of ecologically and evolutionarily significant loci maintains genetic cohesion in the Pseudomonas syringae species complex.</title>
        <authorList>
            <person name="Dillon M."/>
            <person name="Thakur S."/>
            <person name="Almeida R.N.D."/>
            <person name="Weir B.S."/>
            <person name="Guttman D.S."/>
        </authorList>
    </citation>
    <scope>NUCLEOTIDE SEQUENCE [LARGE SCALE GENOMIC DNA]</scope>
    <source>
        <strain evidence="1 2">ICMP 7846</strain>
    </source>
</reference>
<dbReference type="Proteomes" id="UP000270834">
    <property type="component" value="Unassembled WGS sequence"/>
</dbReference>
<dbReference type="InterPro" id="IPR050834">
    <property type="entry name" value="Glycosyltransf_2"/>
</dbReference>
<evidence type="ECO:0008006" key="3">
    <source>
        <dbReference type="Google" id="ProtNLM"/>
    </source>
</evidence>
<dbReference type="EMBL" id="RBSQ01000327">
    <property type="protein sequence ID" value="RMS60486.1"/>
    <property type="molecule type" value="Genomic_DNA"/>
</dbReference>